<dbReference type="Pfam" id="PF10123">
    <property type="entry name" value="Mu-like_Pro"/>
    <property type="match status" value="1"/>
</dbReference>
<gene>
    <name evidence="1" type="ORF">KL86CIT2_50067</name>
    <name evidence="2" type="ORF">KM92CIT3_80544</name>
</gene>
<dbReference type="InterPro" id="IPR012106">
    <property type="entry name" value="Phage_Mu_Gp1"/>
</dbReference>
<dbReference type="EMBL" id="FLUB01000020">
    <property type="protein sequence ID" value="SBV67811.1"/>
    <property type="molecule type" value="Genomic_DNA"/>
</dbReference>
<evidence type="ECO:0000313" key="1">
    <source>
        <dbReference type="EMBL" id="SBV66215.1"/>
    </source>
</evidence>
<dbReference type="AlphaFoldDB" id="A0A212IHE8"/>
<organism evidence="1">
    <name type="scientific">uncultured Citrobacter sp</name>
    <dbReference type="NCBI Taxonomy" id="200446"/>
    <lineage>
        <taxon>Bacteria</taxon>
        <taxon>Pseudomonadati</taxon>
        <taxon>Pseudomonadota</taxon>
        <taxon>Gammaproteobacteria</taxon>
        <taxon>Enterobacterales</taxon>
        <taxon>Enterobacteriaceae</taxon>
        <taxon>Citrobacter</taxon>
        <taxon>environmental samples</taxon>
    </lineage>
</organism>
<dbReference type="PIRSF" id="PIRSF016624">
    <property type="entry name" value="Mu_prophg_I"/>
    <property type="match status" value="1"/>
</dbReference>
<reference evidence="1" key="1">
    <citation type="submission" date="2016-04" db="EMBL/GenBank/DDBJ databases">
        <authorList>
            <person name="Evans L.H."/>
            <person name="Alamgir A."/>
            <person name="Owens N."/>
            <person name="Weber N.D."/>
            <person name="Virtaneva K."/>
            <person name="Barbian K."/>
            <person name="Babar A."/>
            <person name="Rosenke K."/>
        </authorList>
    </citation>
    <scope>NUCLEOTIDE SEQUENCE</scope>
    <source>
        <strain evidence="1">86-2</strain>
        <strain evidence="2">92-3</strain>
    </source>
</reference>
<name>A0A212IHE8_9ENTR</name>
<evidence type="ECO:0000313" key="2">
    <source>
        <dbReference type="EMBL" id="SBV67811.1"/>
    </source>
</evidence>
<dbReference type="RefSeq" id="WP_175329970.1">
    <property type="nucleotide sequence ID" value="NZ_LT598669.1"/>
</dbReference>
<accession>A0A212IHE8</accession>
<dbReference type="EMBL" id="FLUA01000049">
    <property type="protein sequence ID" value="SBV66215.1"/>
    <property type="molecule type" value="Genomic_DNA"/>
</dbReference>
<sequence length="323" mass="34974">MSKSLPQIELLALCFELPSADDGAPLPEWLPMIPAGTFAGRDGRSWVNNQPEAVISATLSYPKLPFDMEHATELKGPKGEEAPAYAWLDDYRVRDDGVIEAHVEWTPDGEALVRGKKYRYYSPAFGYTADGQVTRISSAGLTNKPNLDFPALNSENHEMTVPVQIVTVLGLAAAASVDDAVKAIQQIKDRETVALNRADNPDLSKFIPFETHQLALNRAESAEGKLKVLDDKAAVALVDAAIADGKVAPANREMYLATCRSEAGREQFAGFVKTAPVLVSADPTKGKDGKGNVTLNETEIAMCRSMGVTQEEFLAARNKEGVR</sequence>
<protein>
    <submittedName>
        <fullName evidence="1">Uncharacterized protein</fullName>
    </submittedName>
</protein>
<proteinExistence type="predicted"/>